<gene>
    <name evidence="2" type="ORF">G5V58_20245</name>
</gene>
<proteinExistence type="predicted"/>
<evidence type="ECO:0008006" key="4">
    <source>
        <dbReference type="Google" id="ProtNLM"/>
    </source>
</evidence>
<feature type="coiled-coil region" evidence="1">
    <location>
        <begin position="47"/>
        <end position="81"/>
    </location>
</feature>
<evidence type="ECO:0000313" key="3">
    <source>
        <dbReference type="Proteomes" id="UP000502996"/>
    </source>
</evidence>
<protein>
    <recommendedName>
        <fullName evidence="4">DUF3618 domain-containing protein</fullName>
    </recommendedName>
</protein>
<reference evidence="2 3" key="1">
    <citation type="submission" date="2020-02" db="EMBL/GenBank/DDBJ databases">
        <title>Full genome sequence of Nocardioides sp. R-3366.</title>
        <authorList>
            <person name="Im W.-T."/>
        </authorList>
    </citation>
    <scope>NUCLEOTIDE SEQUENCE [LARGE SCALE GENOMIC DNA]</scope>
    <source>
        <strain evidence="2 3">R-3366</strain>
    </source>
</reference>
<name>A0A6G6WHV6_9ACTN</name>
<dbReference type="KEGG" id="nano:G5V58_20245"/>
<keyword evidence="3" id="KW-1185">Reference proteome</keyword>
<evidence type="ECO:0000313" key="2">
    <source>
        <dbReference type="EMBL" id="QIG44799.1"/>
    </source>
</evidence>
<accession>A0A6G6WHV6</accession>
<keyword evidence="1" id="KW-0175">Coiled coil</keyword>
<dbReference type="AlphaFoldDB" id="A0A6G6WHV6"/>
<dbReference type="Proteomes" id="UP000502996">
    <property type="component" value="Chromosome"/>
</dbReference>
<sequence>MADQNPAPKDDHETVKNTADLDQISLTQALLDVDVANARVIDLTKRLTTLTKELRRTTSELQQAKLRNRKLVAELDQIKGSRAFRSASTAQRVLGAARSRLGR</sequence>
<dbReference type="RefSeq" id="WP_165236701.1">
    <property type="nucleotide sequence ID" value="NZ_CP049257.1"/>
</dbReference>
<dbReference type="EMBL" id="CP049257">
    <property type="protein sequence ID" value="QIG44799.1"/>
    <property type="molecule type" value="Genomic_DNA"/>
</dbReference>
<evidence type="ECO:0000256" key="1">
    <source>
        <dbReference type="SAM" id="Coils"/>
    </source>
</evidence>
<organism evidence="2 3">
    <name type="scientific">Nocardioides anomalus</name>
    <dbReference type="NCBI Taxonomy" id="2712223"/>
    <lineage>
        <taxon>Bacteria</taxon>
        <taxon>Bacillati</taxon>
        <taxon>Actinomycetota</taxon>
        <taxon>Actinomycetes</taxon>
        <taxon>Propionibacteriales</taxon>
        <taxon>Nocardioidaceae</taxon>
        <taxon>Nocardioides</taxon>
    </lineage>
</organism>